<dbReference type="AlphaFoldDB" id="A0A1T4PQR8"/>
<dbReference type="STRING" id="28136.SAMN02745202_01532"/>
<dbReference type="EMBL" id="FUXK01000016">
    <property type="protein sequence ID" value="SJZ93974.1"/>
    <property type="molecule type" value="Genomic_DNA"/>
</dbReference>
<protein>
    <recommendedName>
        <fullName evidence="3">AhpC/TSA family protein</fullName>
    </recommendedName>
</protein>
<dbReference type="Proteomes" id="UP000190065">
    <property type="component" value="Unassembled WGS sequence"/>
</dbReference>
<dbReference type="RefSeq" id="WP_025070219.1">
    <property type="nucleotide sequence ID" value="NZ_FUXK01000016.1"/>
</dbReference>
<gene>
    <name evidence="1" type="ORF">SAMN02745202_01532</name>
</gene>
<reference evidence="1 2" key="1">
    <citation type="submission" date="2017-02" db="EMBL/GenBank/DDBJ databases">
        <authorList>
            <person name="Peterson S.W."/>
        </authorList>
    </citation>
    <scope>NUCLEOTIDE SEQUENCE [LARGE SCALE GENOMIC DNA]</scope>
    <source>
        <strain evidence="1 2">ATCC 43324</strain>
    </source>
</reference>
<name>A0A1T4PQR8_9BACT</name>
<dbReference type="PROSITE" id="PS51257">
    <property type="entry name" value="PROKAR_LIPOPROTEIN"/>
    <property type="match status" value="1"/>
</dbReference>
<evidence type="ECO:0008006" key="3">
    <source>
        <dbReference type="Google" id="ProtNLM"/>
    </source>
</evidence>
<proteinExistence type="predicted"/>
<sequence length="156" mass="17864">MKRYIYILLGYLLLGTIVSSCNRKSTFDEESFFINAIDHAQISNSYKWIVIIPGAGCSGCIQEGEFFMKNYINNSNILFVLTNLSSLKILQSKTGVKIKEHSNIYIDRGNDFYLPTINSVYPCVIRMENGRMTKFSFQTPQTTALYDLEQILENSK</sequence>
<organism evidence="1 2">
    <name type="scientific">Segatella oulorum</name>
    <dbReference type="NCBI Taxonomy" id="28136"/>
    <lineage>
        <taxon>Bacteria</taxon>
        <taxon>Pseudomonadati</taxon>
        <taxon>Bacteroidota</taxon>
        <taxon>Bacteroidia</taxon>
        <taxon>Bacteroidales</taxon>
        <taxon>Prevotellaceae</taxon>
        <taxon>Segatella</taxon>
    </lineage>
</organism>
<evidence type="ECO:0000313" key="1">
    <source>
        <dbReference type="EMBL" id="SJZ93974.1"/>
    </source>
</evidence>
<accession>A0A1T4PQR8</accession>
<evidence type="ECO:0000313" key="2">
    <source>
        <dbReference type="Proteomes" id="UP000190065"/>
    </source>
</evidence>